<keyword evidence="4" id="KW-1185">Reference proteome</keyword>
<keyword evidence="2" id="KW-0694">RNA-binding</keyword>
<reference evidence="3" key="1">
    <citation type="submission" date="2021-01" db="EMBL/GenBank/DDBJ databases">
        <title>Modified the classification status of verrucomicrobia.</title>
        <authorList>
            <person name="Feng X."/>
        </authorList>
    </citation>
    <scope>NUCLEOTIDE SEQUENCE</scope>
    <source>
        <strain evidence="3">KCTC 12986</strain>
    </source>
</reference>
<dbReference type="CDD" id="cd22533">
    <property type="entry name" value="KH-II_YlqC-like"/>
    <property type="match status" value="1"/>
</dbReference>
<gene>
    <name evidence="3" type="ORF">JIN78_15075</name>
</gene>
<proteinExistence type="predicted"/>
<dbReference type="AlphaFoldDB" id="A0A934RR25"/>
<evidence type="ECO:0000256" key="1">
    <source>
        <dbReference type="ARBA" id="ARBA00022490"/>
    </source>
</evidence>
<dbReference type="RefSeq" id="WP_200392825.1">
    <property type="nucleotide sequence ID" value="NZ_JAENIO010000051.1"/>
</dbReference>
<protein>
    <submittedName>
        <fullName evidence="3">KH domain-containing protein</fullName>
    </submittedName>
</protein>
<dbReference type="InterPro" id="IPR020627">
    <property type="entry name" value="KhpA"/>
</dbReference>
<dbReference type="PANTHER" id="PTHR34654:SF1">
    <property type="entry name" value="RNA-BINDING PROTEIN KHPA"/>
    <property type="match status" value="1"/>
</dbReference>
<name>A0A934RR25_9BACT</name>
<dbReference type="PANTHER" id="PTHR34654">
    <property type="entry name" value="UPF0109 PROTEIN SCO5592"/>
    <property type="match status" value="1"/>
</dbReference>
<dbReference type="Pfam" id="PF13083">
    <property type="entry name" value="KH_KhpA-B"/>
    <property type="match status" value="1"/>
</dbReference>
<dbReference type="GO" id="GO:0003723">
    <property type="term" value="F:RNA binding"/>
    <property type="evidence" value="ECO:0007669"/>
    <property type="project" value="UniProtKB-KW"/>
</dbReference>
<keyword evidence="1" id="KW-0963">Cytoplasm</keyword>
<dbReference type="EMBL" id="JAENIO010000051">
    <property type="protein sequence ID" value="MBK1835390.1"/>
    <property type="molecule type" value="Genomic_DNA"/>
</dbReference>
<evidence type="ECO:0000313" key="3">
    <source>
        <dbReference type="EMBL" id="MBK1835390.1"/>
    </source>
</evidence>
<accession>A0A934RR25</accession>
<comment type="caution">
    <text evidence="3">The sequence shown here is derived from an EMBL/GenBank/DDBJ whole genome shotgun (WGS) entry which is preliminary data.</text>
</comment>
<dbReference type="Proteomes" id="UP000604083">
    <property type="component" value="Unassembled WGS sequence"/>
</dbReference>
<evidence type="ECO:0000256" key="2">
    <source>
        <dbReference type="ARBA" id="ARBA00022884"/>
    </source>
</evidence>
<evidence type="ECO:0000313" key="4">
    <source>
        <dbReference type="Proteomes" id="UP000604083"/>
    </source>
</evidence>
<sequence>MQEATSQIRDFLQFIALSFIEHPDQAQLRVGQPEEGHLSFRLILAHEDVAQLIGRNGFTASAIRNVVNSVAARENIKVTLRIHSVEEEQQRMAELEAKEIID</sequence>
<organism evidence="3 4">
    <name type="scientific">Roseibacillus ishigakijimensis</name>
    <dbReference type="NCBI Taxonomy" id="454146"/>
    <lineage>
        <taxon>Bacteria</taxon>
        <taxon>Pseudomonadati</taxon>
        <taxon>Verrucomicrobiota</taxon>
        <taxon>Verrucomicrobiia</taxon>
        <taxon>Verrucomicrobiales</taxon>
        <taxon>Verrucomicrobiaceae</taxon>
        <taxon>Roseibacillus</taxon>
    </lineage>
</organism>